<dbReference type="InterPro" id="IPR001584">
    <property type="entry name" value="Integrase_cat-core"/>
</dbReference>
<dbReference type="RefSeq" id="WP_373446118.1">
    <property type="nucleotide sequence ID" value="NZ_CP138333.2"/>
</dbReference>
<dbReference type="EMBL" id="CP138333">
    <property type="protein sequence ID" value="XFH00995.1"/>
    <property type="molecule type" value="Genomic_DNA"/>
</dbReference>
<evidence type="ECO:0000313" key="2">
    <source>
        <dbReference type="EMBL" id="XFH00995.1"/>
    </source>
</evidence>
<proteinExistence type="predicted"/>
<accession>A0ABZ3IDF6</accession>
<dbReference type="Pfam" id="PF13333">
    <property type="entry name" value="rve_2"/>
    <property type="match status" value="1"/>
</dbReference>
<dbReference type="Proteomes" id="UP001455384">
    <property type="component" value="Chromosome"/>
</dbReference>
<keyword evidence="3" id="KW-1185">Reference proteome</keyword>
<reference evidence="3" key="1">
    <citation type="submission" date="2023-10" db="EMBL/GenBank/DDBJ databases">
        <title>Genome analysis and identification of Salinococcus sp. Bachu38 nov., a PGPR from the rhizosphere of Tamarix.</title>
        <authorList>
            <person name="Liang Z."/>
            <person name="Zhang X."/>
            <person name="Jia J."/>
            <person name="Chen X."/>
            <person name="Wang Y."/>
            <person name="Wang Q."/>
            <person name="Wang R."/>
        </authorList>
    </citation>
    <scope>NUCLEOTIDE SEQUENCE [LARGE SCALE GENOMIC DNA]</scope>
    <source>
        <strain evidence="3">Bachu38</strain>
    </source>
</reference>
<gene>
    <name evidence="2" type="ORF">RQP18_13295</name>
</gene>
<sequence>MESFFGHFKDRGDHKACPSFESLQHAVGNYINKYNNEIYQW</sequence>
<feature type="domain" description="Integrase catalytic" evidence="1">
    <location>
        <begin position="2"/>
        <end position="37"/>
    </location>
</feature>
<name>A0ABZ3IDF6_9STAP</name>
<protein>
    <submittedName>
        <fullName evidence="2">IS3 family transposase</fullName>
    </submittedName>
</protein>
<evidence type="ECO:0000313" key="3">
    <source>
        <dbReference type="Proteomes" id="UP001455384"/>
    </source>
</evidence>
<organism evidence="2 3">
    <name type="scientific">Salinicoccus bachuensis</name>
    <dbReference type="NCBI Taxonomy" id="3136731"/>
    <lineage>
        <taxon>Bacteria</taxon>
        <taxon>Bacillati</taxon>
        <taxon>Bacillota</taxon>
        <taxon>Bacilli</taxon>
        <taxon>Bacillales</taxon>
        <taxon>Staphylococcaceae</taxon>
        <taxon>Salinicoccus</taxon>
    </lineage>
</organism>
<evidence type="ECO:0000259" key="1">
    <source>
        <dbReference type="Pfam" id="PF13333"/>
    </source>
</evidence>